<dbReference type="Gene3D" id="1.25.40.10">
    <property type="entry name" value="Tetratricopeptide repeat domain"/>
    <property type="match status" value="1"/>
</dbReference>
<keyword evidence="11" id="KW-0460">Magnesium</keyword>
<dbReference type="GO" id="GO:0046872">
    <property type="term" value="F:metal ion binding"/>
    <property type="evidence" value="ECO:0007669"/>
    <property type="project" value="UniProtKB-KW"/>
</dbReference>
<dbReference type="InterPro" id="IPR031595">
    <property type="entry name" value="PRORP_C"/>
</dbReference>
<evidence type="ECO:0000256" key="13">
    <source>
        <dbReference type="ARBA" id="ARBA00023128"/>
    </source>
</evidence>
<comment type="similarity">
    <text evidence="4">Belongs to the PPR family. P subfamily.</text>
</comment>
<accession>A0AA39C5D1</accession>
<evidence type="ECO:0000256" key="3">
    <source>
        <dbReference type="ARBA" id="ARBA00004173"/>
    </source>
</evidence>
<evidence type="ECO:0000256" key="1">
    <source>
        <dbReference type="ARBA" id="ARBA00000928"/>
    </source>
</evidence>
<dbReference type="InterPro" id="IPR011990">
    <property type="entry name" value="TPR-like_helical_dom_sf"/>
</dbReference>
<evidence type="ECO:0000256" key="14">
    <source>
        <dbReference type="ARBA" id="ARBA00044536"/>
    </source>
</evidence>
<organism evidence="17 18">
    <name type="scientific">Microctonus aethiopoides</name>
    <dbReference type="NCBI Taxonomy" id="144406"/>
    <lineage>
        <taxon>Eukaryota</taxon>
        <taxon>Metazoa</taxon>
        <taxon>Ecdysozoa</taxon>
        <taxon>Arthropoda</taxon>
        <taxon>Hexapoda</taxon>
        <taxon>Insecta</taxon>
        <taxon>Pterygota</taxon>
        <taxon>Neoptera</taxon>
        <taxon>Endopterygota</taxon>
        <taxon>Hymenoptera</taxon>
        <taxon>Apocrita</taxon>
        <taxon>Ichneumonoidea</taxon>
        <taxon>Braconidae</taxon>
        <taxon>Euphorinae</taxon>
        <taxon>Microctonus</taxon>
    </lineage>
</organism>
<dbReference type="GO" id="GO:0001682">
    <property type="term" value="P:tRNA 5'-leader removal"/>
    <property type="evidence" value="ECO:0007669"/>
    <property type="project" value="TreeGrafter"/>
</dbReference>
<evidence type="ECO:0000313" key="17">
    <source>
        <dbReference type="EMBL" id="KAK0158199.1"/>
    </source>
</evidence>
<evidence type="ECO:0000259" key="16">
    <source>
        <dbReference type="Pfam" id="PF16953"/>
    </source>
</evidence>
<evidence type="ECO:0000256" key="8">
    <source>
        <dbReference type="ARBA" id="ARBA00022723"/>
    </source>
</evidence>
<keyword evidence="10" id="KW-0862">Zinc</keyword>
<evidence type="ECO:0000256" key="2">
    <source>
        <dbReference type="ARBA" id="ARBA00001946"/>
    </source>
</evidence>
<dbReference type="Gene3D" id="3.40.50.11980">
    <property type="match status" value="1"/>
</dbReference>
<keyword evidence="13" id="KW-0496">Mitochondrion</keyword>
<dbReference type="EMBL" id="JAQQBS010001424">
    <property type="protein sequence ID" value="KAK0158199.1"/>
    <property type="molecule type" value="Genomic_DNA"/>
</dbReference>
<evidence type="ECO:0000256" key="11">
    <source>
        <dbReference type="ARBA" id="ARBA00022842"/>
    </source>
</evidence>
<dbReference type="AlphaFoldDB" id="A0AA39C5D1"/>
<evidence type="ECO:0000256" key="9">
    <source>
        <dbReference type="ARBA" id="ARBA00022801"/>
    </source>
</evidence>
<evidence type="ECO:0000256" key="10">
    <source>
        <dbReference type="ARBA" id="ARBA00022833"/>
    </source>
</evidence>
<dbReference type="CDD" id="cd18718">
    <property type="entry name" value="PIN_PRORP"/>
    <property type="match status" value="1"/>
</dbReference>
<evidence type="ECO:0000256" key="7">
    <source>
        <dbReference type="ARBA" id="ARBA00022722"/>
    </source>
</evidence>
<dbReference type="Pfam" id="PF16953">
    <property type="entry name" value="PRORP"/>
    <property type="match status" value="1"/>
</dbReference>
<dbReference type="EC" id="3.1.26.5" evidence="5"/>
<feature type="domain" description="PRORP" evidence="16">
    <location>
        <begin position="273"/>
        <end position="514"/>
    </location>
</feature>
<keyword evidence="6" id="KW-0819">tRNA processing</keyword>
<evidence type="ECO:0000256" key="15">
    <source>
        <dbReference type="ARBA" id="ARBA00044559"/>
    </source>
</evidence>
<dbReference type="GO" id="GO:0004526">
    <property type="term" value="F:ribonuclease P activity"/>
    <property type="evidence" value="ECO:0007669"/>
    <property type="project" value="UniProtKB-EC"/>
</dbReference>
<keyword evidence="12" id="KW-0809">Transit peptide</keyword>
<sequence>MVNLRFIRFFCTERPYPLKSTKPCYIKHQENLMLNHLLQTNQIIDNDKWVEIRKELRNSEFAFTEHNVDSAIMDLCCDFSNKLAAKNYVEFLRNTNHELNIATIGRYFKILFTSETPLSAEETKAVFELYDKLRAKYPILDTRTTESCILVLSKTSRWKECFDLLEMIQSDGLVGTNAYASIITAAFNNDDAETGWKCLKQLQPRTKLPNFLLESYLNHCTRCATDSKELAIQITKMFEFWSDYDFYPEQEIIEMYMKCLKDTKEWITRKTSIKHNGTCPACGYKLSSLQVSSDDFENLAKSFLYKVLVGNDVYNNTTPKELQEFKKFVDATKPYDVVIDGLNTAYAVKNGKGAHNPARELANVLKTFVAENKKTFIFGRKHMLKWSQREMNYIKQHSYIFLANDTSEDDPFMLYATFTSGMNTFFVSRDLMRRHKFILNDEYLRRTFRHWQLTRQIQPKYIGVPFNKQLVLIHPPAFLPIAQQNRNGDWHIPYNEETSYKELQLTNRPSQWLCFKKIKS</sequence>
<evidence type="ECO:0000256" key="4">
    <source>
        <dbReference type="ARBA" id="ARBA00007626"/>
    </source>
</evidence>
<keyword evidence="8" id="KW-0479">Metal-binding</keyword>
<protein>
    <recommendedName>
        <fullName evidence="14">Mitochondrial ribonuclease P catalytic subunit</fullName>
        <ecNumber evidence="5">3.1.26.5</ecNumber>
    </recommendedName>
    <alternativeName>
        <fullName evidence="15">Mitochondrial ribonuclease P protein 3</fullName>
    </alternativeName>
</protein>
<keyword evidence="7" id="KW-0540">Nuclease</keyword>
<evidence type="ECO:0000313" key="18">
    <source>
        <dbReference type="Proteomes" id="UP001168990"/>
    </source>
</evidence>
<dbReference type="PANTHER" id="PTHR13547:SF1">
    <property type="entry name" value="MITOCHONDRIAL RIBONUCLEASE P CATALYTIC SUBUNIT"/>
    <property type="match status" value="1"/>
</dbReference>
<proteinExistence type="inferred from homology"/>
<name>A0AA39C5D1_9HYME</name>
<comment type="subcellular location">
    <subcellularLocation>
        <location evidence="3">Mitochondrion</location>
    </subcellularLocation>
</comment>
<dbReference type="Proteomes" id="UP001168990">
    <property type="component" value="Unassembled WGS sequence"/>
</dbReference>
<comment type="caution">
    <text evidence="17">The sequence shown here is derived from an EMBL/GenBank/DDBJ whole genome shotgun (WGS) entry which is preliminary data.</text>
</comment>
<keyword evidence="18" id="KW-1185">Reference proteome</keyword>
<evidence type="ECO:0000256" key="12">
    <source>
        <dbReference type="ARBA" id="ARBA00022946"/>
    </source>
</evidence>
<comment type="cofactor">
    <cofactor evidence="2">
        <name>Mg(2+)</name>
        <dbReference type="ChEBI" id="CHEBI:18420"/>
    </cofactor>
</comment>
<dbReference type="PANTHER" id="PTHR13547">
    <property type="match status" value="1"/>
</dbReference>
<keyword evidence="9" id="KW-0378">Hydrolase</keyword>
<dbReference type="GO" id="GO:0030678">
    <property type="term" value="C:mitochondrial ribonuclease P complex"/>
    <property type="evidence" value="ECO:0007669"/>
    <property type="project" value="TreeGrafter"/>
</dbReference>
<gene>
    <name evidence="17" type="ORF">PV328_009233</name>
</gene>
<dbReference type="InterPro" id="IPR033495">
    <property type="entry name" value="MRPP3_PIN_dom"/>
</dbReference>
<evidence type="ECO:0000256" key="6">
    <source>
        <dbReference type="ARBA" id="ARBA00022694"/>
    </source>
</evidence>
<reference evidence="17" key="2">
    <citation type="submission" date="2023-03" db="EMBL/GenBank/DDBJ databases">
        <authorList>
            <person name="Inwood S.N."/>
            <person name="Skelly J.G."/>
            <person name="Guhlin J."/>
            <person name="Harrop T.W.R."/>
            <person name="Goldson S.G."/>
            <person name="Dearden P.K."/>
        </authorList>
    </citation>
    <scope>NUCLEOTIDE SEQUENCE</scope>
    <source>
        <strain evidence="17">Irish</strain>
        <tissue evidence="17">Whole body</tissue>
    </source>
</reference>
<comment type="catalytic activity">
    <reaction evidence="1">
        <text>Endonucleolytic cleavage of RNA, removing 5'-extranucleotides from tRNA precursor.</text>
        <dbReference type="EC" id="3.1.26.5"/>
    </reaction>
</comment>
<dbReference type="GO" id="GO:0097745">
    <property type="term" value="P:mitochondrial tRNA 5'-end processing"/>
    <property type="evidence" value="ECO:0007669"/>
    <property type="project" value="TreeGrafter"/>
</dbReference>
<evidence type="ECO:0000256" key="5">
    <source>
        <dbReference type="ARBA" id="ARBA00012179"/>
    </source>
</evidence>
<reference evidence="17" key="1">
    <citation type="journal article" date="2023" name="bioRxiv">
        <title>Scaffold-level genome assemblies of two parasitoid biocontrol wasps reveal the parthenogenesis mechanism and an associated novel virus.</title>
        <authorList>
            <person name="Inwood S."/>
            <person name="Skelly J."/>
            <person name="Guhlin J."/>
            <person name="Harrop T."/>
            <person name="Goldson S."/>
            <person name="Dearden P."/>
        </authorList>
    </citation>
    <scope>NUCLEOTIDE SEQUENCE</scope>
    <source>
        <strain evidence="17">Irish</strain>
        <tissue evidence="17">Whole body</tissue>
    </source>
</reference>